<name>A0A401PBA4_SCYTO</name>
<evidence type="ECO:0000259" key="11">
    <source>
        <dbReference type="PROSITE" id="PS50878"/>
    </source>
</evidence>
<dbReference type="InterPro" id="IPR051320">
    <property type="entry name" value="Viral_Replic_Matur_Polypro"/>
</dbReference>
<evidence type="ECO:0000256" key="7">
    <source>
        <dbReference type="ARBA" id="ARBA00022750"/>
    </source>
</evidence>
<keyword evidence="9" id="KW-0378">Hydrolase</keyword>
<keyword evidence="7" id="KW-0064">Aspartyl protease</keyword>
<keyword evidence="10" id="KW-0695">RNA-directed DNA polymerase</keyword>
<dbReference type="OrthoDB" id="6761011at2759"/>
<evidence type="ECO:0000313" key="13">
    <source>
        <dbReference type="Proteomes" id="UP000288216"/>
    </source>
</evidence>
<dbReference type="Pfam" id="PF00078">
    <property type="entry name" value="RVT_1"/>
    <property type="match status" value="1"/>
</dbReference>
<evidence type="ECO:0000256" key="4">
    <source>
        <dbReference type="ARBA" id="ARBA00022679"/>
    </source>
</evidence>
<keyword evidence="6" id="KW-0540">Nuclease</keyword>
<dbReference type="STRING" id="75743.A0A401PBA4"/>
<evidence type="ECO:0000256" key="10">
    <source>
        <dbReference type="ARBA" id="ARBA00022918"/>
    </source>
</evidence>
<dbReference type="OMA" id="WERWETI"/>
<comment type="caution">
    <text evidence="12">The sequence shown here is derived from an EMBL/GenBank/DDBJ whole genome shotgun (WGS) entry which is preliminary data.</text>
</comment>
<evidence type="ECO:0000256" key="8">
    <source>
        <dbReference type="ARBA" id="ARBA00022759"/>
    </source>
</evidence>
<dbReference type="Pfam" id="PF17917">
    <property type="entry name" value="RT_RNaseH"/>
    <property type="match status" value="1"/>
</dbReference>
<keyword evidence="4" id="KW-0808">Transferase</keyword>
<evidence type="ECO:0000256" key="2">
    <source>
        <dbReference type="ARBA" id="ARBA00012180"/>
    </source>
</evidence>
<keyword evidence="13" id="KW-1185">Reference proteome</keyword>
<keyword evidence="8" id="KW-0255">Endonuclease</keyword>
<keyword evidence="5" id="KW-0548">Nucleotidyltransferase</keyword>
<dbReference type="AlphaFoldDB" id="A0A401PBA4"/>
<sequence>MKEVLIGANLAIGKNDTGLISKRFQHTIHGGQHRPQKQYPLTRGAKSELEIAIKELEQQGIIQKVTYALTNSSLQVVSKPDGTFRMITNYKALNKVTKKDKRYLINPQTTLEQVAGKIYLTSIDLANGFWSVPLDPDSREKTAFTFGTKHYVYCRLPQGYVNSPNHFQAIVRELMKDDLALVYIDDVLIGDDDQDKHVERVARIIKTLSEAGFKIGLKKCQIGRSEVNYLGYSVSKEGREACIEMRKKVAEITAPVSRKGVKKIMGILGYLRPVVKDFSLYAKPIYETLKGDFIWSSEAQGGLDQLKTAVAISGPLVGRQEEDDLSIKLDIYKNGYGMVLVNHSNQTLIKHLTGIWPRAEQKCSDIEKCLAAIIKIIAEIENLSVGKNIYVTTEFLELKELTKRQIYQQGANTARWERWETILLNPDLMFIHNIKKGHKLDEPVSKMELVNAWVLYTDGSKVKEDEEHARWAFILKNSGKKVVEEQRIIVGSAQTAEVEGV</sequence>
<dbReference type="CDD" id="cd01647">
    <property type="entry name" value="RT_LTR"/>
    <property type="match status" value="1"/>
</dbReference>
<dbReference type="GO" id="GO:0003964">
    <property type="term" value="F:RNA-directed DNA polymerase activity"/>
    <property type="evidence" value="ECO:0007669"/>
    <property type="project" value="UniProtKB-KW"/>
</dbReference>
<dbReference type="InterPro" id="IPR043502">
    <property type="entry name" value="DNA/RNA_pol_sf"/>
</dbReference>
<organism evidence="12 13">
    <name type="scientific">Scyliorhinus torazame</name>
    <name type="common">Cloudy catshark</name>
    <name type="synonym">Catulus torazame</name>
    <dbReference type="NCBI Taxonomy" id="75743"/>
    <lineage>
        <taxon>Eukaryota</taxon>
        <taxon>Metazoa</taxon>
        <taxon>Chordata</taxon>
        <taxon>Craniata</taxon>
        <taxon>Vertebrata</taxon>
        <taxon>Chondrichthyes</taxon>
        <taxon>Elasmobranchii</taxon>
        <taxon>Galeomorphii</taxon>
        <taxon>Galeoidea</taxon>
        <taxon>Carcharhiniformes</taxon>
        <taxon>Scyliorhinidae</taxon>
        <taxon>Scyliorhinus</taxon>
    </lineage>
</organism>
<evidence type="ECO:0000313" key="12">
    <source>
        <dbReference type="EMBL" id="GCB70404.1"/>
    </source>
</evidence>
<dbReference type="Proteomes" id="UP000288216">
    <property type="component" value="Unassembled WGS sequence"/>
</dbReference>
<evidence type="ECO:0000256" key="5">
    <source>
        <dbReference type="ARBA" id="ARBA00022695"/>
    </source>
</evidence>
<evidence type="ECO:0000256" key="9">
    <source>
        <dbReference type="ARBA" id="ARBA00022801"/>
    </source>
</evidence>
<gene>
    <name evidence="12" type="ORF">scyTo_0005667</name>
</gene>
<dbReference type="GO" id="GO:0004523">
    <property type="term" value="F:RNA-DNA hybrid ribonuclease activity"/>
    <property type="evidence" value="ECO:0007669"/>
    <property type="project" value="UniProtKB-EC"/>
</dbReference>
<dbReference type="PANTHER" id="PTHR33064:SF37">
    <property type="entry name" value="RIBONUCLEASE H"/>
    <property type="match status" value="1"/>
</dbReference>
<proteinExistence type="inferred from homology"/>
<dbReference type="GO" id="GO:0006508">
    <property type="term" value="P:proteolysis"/>
    <property type="evidence" value="ECO:0007669"/>
    <property type="project" value="UniProtKB-KW"/>
</dbReference>
<dbReference type="InterPro" id="IPR043128">
    <property type="entry name" value="Rev_trsase/Diguanyl_cyclase"/>
</dbReference>
<evidence type="ECO:0000256" key="3">
    <source>
        <dbReference type="ARBA" id="ARBA00022670"/>
    </source>
</evidence>
<dbReference type="EMBL" id="BFAA01001802">
    <property type="protein sequence ID" value="GCB70404.1"/>
    <property type="molecule type" value="Genomic_DNA"/>
</dbReference>
<evidence type="ECO:0000256" key="1">
    <source>
        <dbReference type="ARBA" id="ARBA00010879"/>
    </source>
</evidence>
<dbReference type="Gene3D" id="3.30.70.270">
    <property type="match status" value="2"/>
</dbReference>
<dbReference type="Gene3D" id="3.10.10.10">
    <property type="entry name" value="HIV Type 1 Reverse Transcriptase, subunit A, domain 1"/>
    <property type="match status" value="1"/>
</dbReference>
<reference evidence="12 13" key="1">
    <citation type="journal article" date="2018" name="Nat. Ecol. Evol.">
        <title>Shark genomes provide insights into elasmobranch evolution and the origin of vertebrates.</title>
        <authorList>
            <person name="Hara Y"/>
            <person name="Yamaguchi K"/>
            <person name="Onimaru K"/>
            <person name="Kadota M"/>
            <person name="Koyanagi M"/>
            <person name="Keeley SD"/>
            <person name="Tatsumi K"/>
            <person name="Tanaka K"/>
            <person name="Motone F"/>
            <person name="Kageyama Y"/>
            <person name="Nozu R"/>
            <person name="Adachi N"/>
            <person name="Nishimura O"/>
            <person name="Nakagawa R"/>
            <person name="Tanegashima C"/>
            <person name="Kiyatake I"/>
            <person name="Matsumoto R"/>
            <person name="Murakumo K"/>
            <person name="Nishida K"/>
            <person name="Terakita A"/>
            <person name="Kuratani S"/>
            <person name="Sato K"/>
            <person name="Hyodo S Kuraku.S."/>
        </authorList>
    </citation>
    <scope>NUCLEOTIDE SEQUENCE [LARGE SCALE GENOMIC DNA]</scope>
</reference>
<dbReference type="InterPro" id="IPR000477">
    <property type="entry name" value="RT_dom"/>
</dbReference>
<dbReference type="InterPro" id="IPR041373">
    <property type="entry name" value="RT_RNaseH"/>
</dbReference>
<protein>
    <recommendedName>
        <fullName evidence="2">ribonuclease H</fullName>
        <ecNumber evidence="2">3.1.26.4</ecNumber>
    </recommendedName>
</protein>
<accession>A0A401PBA4</accession>
<dbReference type="GO" id="GO:0004190">
    <property type="term" value="F:aspartic-type endopeptidase activity"/>
    <property type="evidence" value="ECO:0007669"/>
    <property type="project" value="UniProtKB-KW"/>
</dbReference>
<keyword evidence="3" id="KW-0645">Protease</keyword>
<evidence type="ECO:0000256" key="6">
    <source>
        <dbReference type="ARBA" id="ARBA00022722"/>
    </source>
</evidence>
<feature type="domain" description="Reverse transcriptase" evidence="11">
    <location>
        <begin position="58"/>
        <end position="234"/>
    </location>
</feature>
<comment type="similarity">
    <text evidence="1">Belongs to the beta type-B retroviral polymerase family. HERV class-II K(HML-2) pol subfamily.</text>
</comment>
<dbReference type="PANTHER" id="PTHR33064">
    <property type="entry name" value="POL PROTEIN"/>
    <property type="match status" value="1"/>
</dbReference>
<dbReference type="PROSITE" id="PS50878">
    <property type="entry name" value="RT_POL"/>
    <property type="match status" value="1"/>
</dbReference>
<dbReference type="EC" id="3.1.26.4" evidence="2"/>
<dbReference type="SUPFAM" id="SSF56672">
    <property type="entry name" value="DNA/RNA polymerases"/>
    <property type="match status" value="1"/>
</dbReference>